<proteinExistence type="predicted"/>
<evidence type="ECO:0000313" key="8">
    <source>
        <dbReference type="Proteomes" id="UP000244905"/>
    </source>
</evidence>
<evidence type="ECO:0000256" key="1">
    <source>
        <dbReference type="ARBA" id="ARBA00004651"/>
    </source>
</evidence>
<comment type="caution">
    <text evidence="7">The sequence shown here is derived from an EMBL/GenBank/DDBJ whole genome shotgun (WGS) entry which is preliminary data.</text>
</comment>
<dbReference type="Proteomes" id="UP000244905">
    <property type="component" value="Unassembled WGS sequence"/>
</dbReference>
<dbReference type="GO" id="GO:0005886">
    <property type="term" value="C:plasma membrane"/>
    <property type="evidence" value="ECO:0007669"/>
    <property type="project" value="UniProtKB-SubCell"/>
</dbReference>
<name>A0A2V1IK92_9BACT</name>
<feature type="transmembrane region" description="Helical" evidence="6">
    <location>
        <begin position="219"/>
        <end position="239"/>
    </location>
</feature>
<dbReference type="Pfam" id="PF03631">
    <property type="entry name" value="Virul_fac_BrkB"/>
    <property type="match status" value="1"/>
</dbReference>
<keyword evidence="4 6" id="KW-1133">Transmembrane helix</keyword>
<evidence type="ECO:0000256" key="6">
    <source>
        <dbReference type="SAM" id="Phobius"/>
    </source>
</evidence>
<organism evidence="7 8">
    <name type="scientific">Duncaniella muris</name>
    <dbReference type="NCBI Taxonomy" id="2094150"/>
    <lineage>
        <taxon>Bacteria</taxon>
        <taxon>Pseudomonadati</taxon>
        <taxon>Bacteroidota</taxon>
        <taxon>Bacteroidia</taxon>
        <taxon>Bacteroidales</taxon>
        <taxon>Muribaculaceae</taxon>
        <taxon>Duncaniella</taxon>
    </lineage>
</organism>
<dbReference type="GeneID" id="82525716"/>
<keyword evidence="3 6" id="KW-0812">Transmembrane</keyword>
<comment type="subcellular location">
    <subcellularLocation>
        <location evidence="1">Cell membrane</location>
        <topology evidence="1">Multi-pass membrane protein</topology>
    </subcellularLocation>
</comment>
<sequence length="465" mass="52019">MIFTKKKKDISADSNKPQSLFERLKNKALDIWEYCSKGVWEDKRDTLKIRIVKTLNLTIRTFMSADLQSKACAMTYRTLLAIVPALALLFAIGRGFGFQNLLQNQVYQYLPSQRKALEMAFSFVDSCLAQASEGIFVGVGIIFLLWTLISLLDSVEESFNNIWGITADRPLARKVTDYLAIFIILPVLMICSSGLQIFMSTTIQKLLPFADITPFLGDLLDLASVALSWLFFAGAYMLIPNTKVRFQNALIAGVLAGTAFQILQWLFVTGQVYVAKYNAIYGSFSFLPLMLIWMQLSWLITLAGALVCCSSQNINMFSFEKQTDSISSGYHRKVSIAMLSVILKRFCKQEKPYNISELSAQFLIPPKLTGLVVNKLIECNLIVKLAVADGSPDETDPPLIPATSPEHYTLGHVLEVLDNHGESDFIPEFDQNFRLLTGILDKLSAQIENEAGDIRLADIQVNNIK</sequence>
<gene>
    <name evidence="7" type="ORF">C5O23_05085</name>
</gene>
<evidence type="ECO:0000256" key="3">
    <source>
        <dbReference type="ARBA" id="ARBA00022692"/>
    </source>
</evidence>
<dbReference type="PANTHER" id="PTHR30213:SF0">
    <property type="entry name" value="UPF0761 MEMBRANE PROTEIN YIHY"/>
    <property type="match status" value="1"/>
</dbReference>
<dbReference type="InterPro" id="IPR017039">
    <property type="entry name" value="Virul_fac_BrkB"/>
</dbReference>
<feature type="transmembrane region" description="Helical" evidence="6">
    <location>
        <begin position="178"/>
        <end position="199"/>
    </location>
</feature>
<dbReference type="AlphaFoldDB" id="A0A2V1IK92"/>
<keyword evidence="2" id="KW-1003">Cell membrane</keyword>
<keyword evidence="8" id="KW-1185">Reference proteome</keyword>
<accession>A0A2V1IK92</accession>
<feature type="transmembrane region" description="Helical" evidence="6">
    <location>
        <begin position="134"/>
        <end position="152"/>
    </location>
</feature>
<dbReference type="EMBL" id="PUEC01000009">
    <property type="protein sequence ID" value="PWB02805.1"/>
    <property type="molecule type" value="Genomic_DNA"/>
</dbReference>
<dbReference type="PANTHER" id="PTHR30213">
    <property type="entry name" value="INNER MEMBRANE PROTEIN YHJD"/>
    <property type="match status" value="1"/>
</dbReference>
<feature type="transmembrane region" description="Helical" evidence="6">
    <location>
        <begin position="251"/>
        <end position="274"/>
    </location>
</feature>
<feature type="transmembrane region" description="Helical" evidence="6">
    <location>
        <begin position="78"/>
        <end position="97"/>
    </location>
</feature>
<evidence type="ECO:0000256" key="2">
    <source>
        <dbReference type="ARBA" id="ARBA00022475"/>
    </source>
</evidence>
<dbReference type="RefSeq" id="WP_107031870.1">
    <property type="nucleotide sequence ID" value="NZ_CAOLYA010000029.1"/>
</dbReference>
<feature type="transmembrane region" description="Helical" evidence="6">
    <location>
        <begin position="286"/>
        <end position="309"/>
    </location>
</feature>
<evidence type="ECO:0000313" key="7">
    <source>
        <dbReference type="EMBL" id="PWB02805.1"/>
    </source>
</evidence>
<dbReference type="NCBIfam" id="TIGR00765">
    <property type="entry name" value="yihY_not_rbn"/>
    <property type="match status" value="1"/>
</dbReference>
<protein>
    <submittedName>
        <fullName evidence="7">YihY/virulence factor BrkB family protein</fullName>
    </submittedName>
</protein>
<evidence type="ECO:0000256" key="4">
    <source>
        <dbReference type="ARBA" id="ARBA00022989"/>
    </source>
</evidence>
<reference evidence="8" key="1">
    <citation type="submission" date="2018-02" db="EMBL/GenBank/DDBJ databases">
        <authorList>
            <person name="Clavel T."/>
            <person name="Strowig T."/>
        </authorList>
    </citation>
    <scope>NUCLEOTIDE SEQUENCE [LARGE SCALE GENOMIC DNA]</scope>
    <source>
        <strain evidence="8">DSM 103720</strain>
    </source>
</reference>
<evidence type="ECO:0000256" key="5">
    <source>
        <dbReference type="ARBA" id="ARBA00023136"/>
    </source>
</evidence>
<keyword evidence="5 6" id="KW-0472">Membrane</keyword>